<gene>
    <name evidence="2" type="ORF">SAMN05421809_1903</name>
</gene>
<dbReference type="AlphaFoldDB" id="A0A1N7CVN8"/>
<dbReference type="EMBL" id="FTNP01000002">
    <property type="protein sequence ID" value="SIR67600.1"/>
    <property type="molecule type" value="Genomic_DNA"/>
</dbReference>
<evidence type="ECO:0000259" key="1">
    <source>
        <dbReference type="Pfam" id="PF18545"/>
    </source>
</evidence>
<dbReference type="InterPro" id="IPR040624">
    <property type="entry name" value="HalOD1"/>
</dbReference>
<name>A0A1N7CVN8_9EURY</name>
<evidence type="ECO:0000313" key="2">
    <source>
        <dbReference type="EMBL" id="SIR67600.1"/>
    </source>
</evidence>
<accession>A0A1N7CVN8</accession>
<dbReference type="RefSeq" id="WP_236995941.1">
    <property type="nucleotide sequence ID" value="NZ_CP019327.1"/>
</dbReference>
<evidence type="ECO:0000313" key="3">
    <source>
        <dbReference type="Proteomes" id="UP000185687"/>
    </source>
</evidence>
<reference evidence="2 3" key="1">
    <citation type="submission" date="2017-01" db="EMBL/GenBank/DDBJ databases">
        <authorList>
            <person name="Mah S.A."/>
            <person name="Swanson W.J."/>
            <person name="Moy G.W."/>
            <person name="Vacquier V.D."/>
        </authorList>
    </citation>
    <scope>NUCLEOTIDE SEQUENCE [LARGE SCALE GENOMIC DNA]</scope>
    <source>
        <strain evidence="2 3">CGMCC 1.8909</strain>
    </source>
</reference>
<dbReference type="GeneID" id="54124980"/>
<dbReference type="Proteomes" id="UP000185687">
    <property type="component" value="Unassembled WGS sequence"/>
</dbReference>
<sequence>MSQLDSLEEGGTILLQSADEVEFDEQHERYRVSYDPSVDDTSLAVVTAIGVASRTDPTRLPPLYDAVDPTALDSIFSEAQNSCQVSFRYTDFDVTVSDIGVVTCTPVTAE</sequence>
<feature type="domain" description="Halobacterial output" evidence="1">
    <location>
        <begin position="39"/>
        <end position="106"/>
    </location>
</feature>
<keyword evidence="3" id="KW-1185">Reference proteome</keyword>
<protein>
    <recommendedName>
        <fullName evidence="1">Halobacterial output domain-containing protein</fullName>
    </recommendedName>
</protein>
<proteinExistence type="predicted"/>
<organism evidence="2 3">
    <name type="scientific">Natronorubrum daqingense</name>
    <dbReference type="NCBI Taxonomy" id="588898"/>
    <lineage>
        <taxon>Archaea</taxon>
        <taxon>Methanobacteriati</taxon>
        <taxon>Methanobacteriota</taxon>
        <taxon>Stenosarchaea group</taxon>
        <taxon>Halobacteria</taxon>
        <taxon>Halobacteriales</taxon>
        <taxon>Natrialbaceae</taxon>
        <taxon>Natronorubrum</taxon>
    </lineage>
</organism>
<dbReference type="Pfam" id="PF18545">
    <property type="entry name" value="HalOD1"/>
    <property type="match status" value="1"/>
</dbReference>